<accession>A0A518IDB7</accession>
<name>A0A518IDB7_9PLAN</name>
<feature type="transmembrane region" description="Helical" evidence="1">
    <location>
        <begin position="405"/>
        <end position="427"/>
    </location>
</feature>
<feature type="transmembrane region" description="Helical" evidence="1">
    <location>
        <begin position="275"/>
        <end position="298"/>
    </location>
</feature>
<gene>
    <name evidence="2" type="ORF">Enr17x_31550</name>
</gene>
<dbReference type="AlphaFoldDB" id="A0A518IDB7"/>
<dbReference type="RefSeq" id="WP_145310083.1">
    <property type="nucleotide sequence ID" value="NZ_CP037452.1"/>
</dbReference>
<keyword evidence="1" id="KW-0812">Transmembrane</keyword>
<evidence type="ECO:0000256" key="1">
    <source>
        <dbReference type="SAM" id="Phobius"/>
    </source>
</evidence>
<feature type="transmembrane region" description="Helical" evidence="1">
    <location>
        <begin position="344"/>
        <end position="365"/>
    </location>
</feature>
<keyword evidence="1" id="KW-0472">Membrane</keyword>
<evidence type="ECO:0008006" key="4">
    <source>
        <dbReference type="Google" id="ProtNLM"/>
    </source>
</evidence>
<dbReference type="KEGG" id="gfm:Enr17x_31550"/>
<dbReference type="Proteomes" id="UP000318313">
    <property type="component" value="Chromosome"/>
</dbReference>
<feature type="transmembrane region" description="Helical" evidence="1">
    <location>
        <begin position="12"/>
        <end position="29"/>
    </location>
</feature>
<sequence>MSLATACGVTVLRSLCISIIGVILSRHLSRLVETGYSRRSVLLFTLILAPLLVPELIVGYAWWLISLKLVHYPFLIELIYSGLVLLKVVPVGMICVTLSAPSAISSEADFIRKSVRSPAAQITKIRSLWSFFLWKTLFRGFPIGALLFLLAFQEFEMASLLYRDTWTVWIFDAQAGGVPVIKTLSFITGPLLIELLLIAGVAFVLSQLKKQPTLNQRDQTRDIARVSTILSWGYLLVAFFMIGLVPFAFISWGSLLALSSLLQNQLQLQGTIQESAWGLLYGISSGIAAWGLAAFFFARKQTLRIRVPGFIFCLPGLCGALTLAILIASVFLTTYGYWLYDTPLALFIALVLFLLPRAVFLKLVLQTQSKNSAFYLTKLLSQSKGKVQALKGDQLRWSVNGRIQYWAVVVLAFWAYWNVTLSSILAPNQAQPSAVRLYNLMHYGQNSILSAITLLSLCIPVCVSLLLLPIVKKLWILSSNRSGLAET</sequence>
<feature type="transmembrane region" description="Helical" evidence="1">
    <location>
        <begin position="132"/>
        <end position="152"/>
    </location>
</feature>
<evidence type="ECO:0000313" key="2">
    <source>
        <dbReference type="EMBL" id="QDV51103.1"/>
    </source>
</evidence>
<keyword evidence="3" id="KW-1185">Reference proteome</keyword>
<organism evidence="2 3">
    <name type="scientific">Gimesia fumaroli</name>
    <dbReference type="NCBI Taxonomy" id="2527976"/>
    <lineage>
        <taxon>Bacteria</taxon>
        <taxon>Pseudomonadati</taxon>
        <taxon>Planctomycetota</taxon>
        <taxon>Planctomycetia</taxon>
        <taxon>Planctomycetales</taxon>
        <taxon>Planctomycetaceae</taxon>
        <taxon>Gimesia</taxon>
    </lineage>
</organism>
<feature type="transmembrane region" description="Helical" evidence="1">
    <location>
        <begin position="447"/>
        <end position="471"/>
    </location>
</feature>
<reference evidence="2 3" key="1">
    <citation type="submission" date="2019-03" db="EMBL/GenBank/DDBJ databases">
        <title>Deep-cultivation of Planctomycetes and their phenomic and genomic characterization uncovers novel biology.</title>
        <authorList>
            <person name="Wiegand S."/>
            <person name="Jogler M."/>
            <person name="Boedeker C."/>
            <person name="Pinto D."/>
            <person name="Vollmers J."/>
            <person name="Rivas-Marin E."/>
            <person name="Kohn T."/>
            <person name="Peeters S.H."/>
            <person name="Heuer A."/>
            <person name="Rast P."/>
            <person name="Oberbeckmann S."/>
            <person name="Bunk B."/>
            <person name="Jeske O."/>
            <person name="Meyerdierks A."/>
            <person name="Storesund J.E."/>
            <person name="Kallscheuer N."/>
            <person name="Luecker S."/>
            <person name="Lage O.M."/>
            <person name="Pohl T."/>
            <person name="Merkel B.J."/>
            <person name="Hornburger P."/>
            <person name="Mueller R.-W."/>
            <person name="Bruemmer F."/>
            <person name="Labrenz M."/>
            <person name="Spormann A.M."/>
            <person name="Op den Camp H."/>
            <person name="Overmann J."/>
            <person name="Amann R."/>
            <person name="Jetten M.S.M."/>
            <person name="Mascher T."/>
            <person name="Medema M.H."/>
            <person name="Devos D.P."/>
            <person name="Kaster A.-K."/>
            <person name="Ovreas L."/>
            <person name="Rohde M."/>
            <person name="Galperin M.Y."/>
            <person name="Jogler C."/>
        </authorList>
    </citation>
    <scope>NUCLEOTIDE SEQUENCE [LARGE SCALE GENOMIC DNA]</scope>
    <source>
        <strain evidence="2 3">Enr17</strain>
    </source>
</reference>
<evidence type="ECO:0000313" key="3">
    <source>
        <dbReference type="Proteomes" id="UP000318313"/>
    </source>
</evidence>
<dbReference type="OrthoDB" id="254112at2"/>
<protein>
    <recommendedName>
        <fullName evidence="4">ABC transmembrane type-1 domain-containing protein</fullName>
    </recommendedName>
</protein>
<keyword evidence="1" id="KW-1133">Transmembrane helix</keyword>
<feature type="transmembrane region" description="Helical" evidence="1">
    <location>
        <begin position="310"/>
        <end position="338"/>
    </location>
</feature>
<dbReference type="EMBL" id="CP037452">
    <property type="protein sequence ID" value="QDV51103.1"/>
    <property type="molecule type" value="Genomic_DNA"/>
</dbReference>
<feature type="transmembrane region" description="Helical" evidence="1">
    <location>
        <begin position="229"/>
        <end position="255"/>
    </location>
</feature>
<feature type="transmembrane region" description="Helical" evidence="1">
    <location>
        <begin position="83"/>
        <end position="104"/>
    </location>
</feature>
<proteinExistence type="predicted"/>
<feature type="transmembrane region" description="Helical" evidence="1">
    <location>
        <begin position="41"/>
        <end position="63"/>
    </location>
</feature>
<feature type="transmembrane region" description="Helical" evidence="1">
    <location>
        <begin position="186"/>
        <end position="208"/>
    </location>
</feature>